<feature type="domain" description="N-acetyltransferase" evidence="1">
    <location>
        <begin position="7"/>
        <end position="173"/>
    </location>
</feature>
<evidence type="ECO:0000313" key="3">
    <source>
        <dbReference type="Proteomes" id="UP001519504"/>
    </source>
</evidence>
<keyword evidence="3" id="KW-1185">Reference proteome</keyword>
<gene>
    <name evidence="2" type="ORF">G6R29_00515</name>
</gene>
<dbReference type="PROSITE" id="PS51186">
    <property type="entry name" value="GNAT"/>
    <property type="match status" value="1"/>
</dbReference>
<accession>A0ABS5QZN0</accession>
<dbReference type="RefSeq" id="WP_213808404.1">
    <property type="nucleotide sequence ID" value="NZ_JAAMFK010000001.1"/>
</dbReference>
<dbReference type="EMBL" id="JAAMFK010000001">
    <property type="protein sequence ID" value="MBS9338120.1"/>
    <property type="molecule type" value="Genomic_DNA"/>
</dbReference>
<dbReference type="Gene3D" id="3.40.630.30">
    <property type="match status" value="1"/>
</dbReference>
<reference evidence="2 3" key="1">
    <citation type="submission" date="2020-02" db="EMBL/GenBank/DDBJ databases">
        <title>Fructobacillus sp. isolated from paper mulberry of Taiwan.</title>
        <authorList>
            <person name="Lin S.-T."/>
        </authorList>
    </citation>
    <scope>NUCLEOTIDE SEQUENCE [LARGE SCALE GENOMIC DNA]</scope>
    <source>
        <strain evidence="2 3">M2-14</strain>
    </source>
</reference>
<proteinExistence type="predicted"/>
<protein>
    <recommendedName>
        <fullName evidence="1">N-acetyltransferase domain-containing protein</fullName>
    </recommendedName>
</protein>
<dbReference type="SUPFAM" id="SSF55729">
    <property type="entry name" value="Acyl-CoA N-acyltransferases (Nat)"/>
    <property type="match status" value="1"/>
</dbReference>
<comment type="caution">
    <text evidence="2">The sequence shown here is derived from an EMBL/GenBank/DDBJ whole genome shotgun (WGS) entry which is preliminary data.</text>
</comment>
<evidence type="ECO:0000313" key="2">
    <source>
        <dbReference type="EMBL" id="MBS9338120.1"/>
    </source>
</evidence>
<dbReference type="Proteomes" id="UP001519504">
    <property type="component" value="Unassembled WGS sequence"/>
</dbReference>
<organism evidence="2 3">
    <name type="scientific">Fructobacillus broussonetiae</name>
    <dbReference type="NCBI Taxonomy" id="2713173"/>
    <lineage>
        <taxon>Bacteria</taxon>
        <taxon>Bacillati</taxon>
        <taxon>Bacillota</taxon>
        <taxon>Bacilli</taxon>
        <taxon>Lactobacillales</taxon>
        <taxon>Lactobacillaceae</taxon>
        <taxon>Fructobacillus</taxon>
    </lineage>
</organism>
<dbReference type="InterPro" id="IPR016181">
    <property type="entry name" value="Acyl_CoA_acyltransferase"/>
</dbReference>
<sequence>MRQAQDFHLEYLKEDDYDLFRRTLQAAYRYSIPRHYGEFMPIDLLTPEEQEITDFLQAKRTSSIVAKSNGAIIAGITFLTKGDQVVVGTPIYLFTAPAFQNTGIVSKFFLKMSKQFHDIDLWEMNIYSGDHELVNLFVNRCGFEIIEFLNPHHRKEGDNSSSDSNYVLRKDNF</sequence>
<name>A0ABS5QZN0_9LACO</name>
<evidence type="ECO:0000259" key="1">
    <source>
        <dbReference type="PROSITE" id="PS51186"/>
    </source>
</evidence>
<dbReference type="InterPro" id="IPR000182">
    <property type="entry name" value="GNAT_dom"/>
</dbReference>